<dbReference type="InterPro" id="IPR010982">
    <property type="entry name" value="Lambda_DNA-bd_dom_sf"/>
</dbReference>
<dbReference type="InterPro" id="IPR001387">
    <property type="entry name" value="Cro/C1-type_HTH"/>
</dbReference>
<evidence type="ECO:0000313" key="3">
    <source>
        <dbReference type="EMBL" id="KKS13930.1"/>
    </source>
</evidence>
<sequence length="101" mass="11597">MIKPKDRKHRDFNDFLNESLKNPKIKAEYDKLQPEFAMIQAVIDARVKKGVTQKELAEKIGTKQSVISRLESGRANPSVAFLKKLAQALNSHLEIRFTNFK</sequence>
<dbReference type="PATRIC" id="fig|1618429.3.peg.334"/>
<dbReference type="SUPFAM" id="SSF47413">
    <property type="entry name" value="lambda repressor-like DNA-binding domains"/>
    <property type="match status" value="1"/>
</dbReference>
<dbReference type="PROSITE" id="PS50943">
    <property type="entry name" value="HTH_CROC1"/>
    <property type="match status" value="1"/>
</dbReference>
<dbReference type="CDD" id="cd00093">
    <property type="entry name" value="HTH_XRE"/>
    <property type="match status" value="1"/>
</dbReference>
<dbReference type="AlphaFoldDB" id="A0A0G0WMB2"/>
<gene>
    <name evidence="3" type="ORF">UU67_C0012G0004</name>
</gene>
<protein>
    <submittedName>
        <fullName evidence="3">DNA-binding helix-turn-helix protein</fullName>
    </submittedName>
</protein>
<dbReference type="PANTHER" id="PTHR10245:SF15">
    <property type="entry name" value="ENDOTHELIAL DIFFERENTIATION-RELATED FACTOR 1"/>
    <property type="match status" value="1"/>
</dbReference>
<evidence type="ECO:0000259" key="2">
    <source>
        <dbReference type="PROSITE" id="PS50943"/>
    </source>
</evidence>
<feature type="domain" description="HTH cro/C1-type" evidence="2">
    <location>
        <begin position="42"/>
        <end position="96"/>
    </location>
</feature>
<dbReference type="Proteomes" id="UP000034753">
    <property type="component" value="Unassembled WGS sequence"/>
</dbReference>
<dbReference type="EMBL" id="LCBN01000012">
    <property type="protein sequence ID" value="KKS13930.1"/>
    <property type="molecule type" value="Genomic_DNA"/>
</dbReference>
<organism evidence="3 4">
    <name type="scientific">Candidatus Daviesbacteria bacterium GW2011_GWB1_41_5</name>
    <dbReference type="NCBI Taxonomy" id="1618429"/>
    <lineage>
        <taxon>Bacteria</taxon>
        <taxon>Candidatus Daviesiibacteriota</taxon>
    </lineage>
</organism>
<dbReference type="PANTHER" id="PTHR10245">
    <property type="entry name" value="ENDOTHELIAL DIFFERENTIATION-RELATED FACTOR 1 MULTIPROTEIN BRIDGING FACTOR 1"/>
    <property type="match status" value="1"/>
</dbReference>
<accession>A0A0G0WMB2</accession>
<reference evidence="3 4" key="1">
    <citation type="journal article" date="2015" name="Nature">
        <title>rRNA introns, odd ribosomes, and small enigmatic genomes across a large radiation of phyla.</title>
        <authorList>
            <person name="Brown C.T."/>
            <person name="Hug L.A."/>
            <person name="Thomas B.C."/>
            <person name="Sharon I."/>
            <person name="Castelle C.J."/>
            <person name="Singh A."/>
            <person name="Wilkins M.J."/>
            <person name="Williams K.H."/>
            <person name="Banfield J.F."/>
        </authorList>
    </citation>
    <scope>NUCLEOTIDE SEQUENCE [LARGE SCALE GENOMIC DNA]</scope>
</reference>
<evidence type="ECO:0000313" key="4">
    <source>
        <dbReference type="Proteomes" id="UP000034753"/>
    </source>
</evidence>
<name>A0A0G0WMB2_9BACT</name>
<evidence type="ECO:0000256" key="1">
    <source>
        <dbReference type="ARBA" id="ARBA00023125"/>
    </source>
</evidence>
<dbReference type="Pfam" id="PF01381">
    <property type="entry name" value="HTH_3"/>
    <property type="match status" value="1"/>
</dbReference>
<dbReference type="GO" id="GO:0003677">
    <property type="term" value="F:DNA binding"/>
    <property type="evidence" value="ECO:0007669"/>
    <property type="project" value="UniProtKB-KW"/>
</dbReference>
<comment type="caution">
    <text evidence="3">The sequence shown here is derived from an EMBL/GenBank/DDBJ whole genome shotgun (WGS) entry which is preliminary data.</text>
</comment>
<keyword evidence="1 3" id="KW-0238">DNA-binding</keyword>
<dbReference type="Gene3D" id="1.10.260.40">
    <property type="entry name" value="lambda repressor-like DNA-binding domains"/>
    <property type="match status" value="1"/>
</dbReference>
<dbReference type="SMART" id="SM00530">
    <property type="entry name" value="HTH_XRE"/>
    <property type="match status" value="1"/>
</dbReference>
<proteinExistence type="predicted"/>